<dbReference type="Gene3D" id="2.160.20.10">
    <property type="entry name" value="Single-stranded right-handed beta-helix, Pectin lyase-like"/>
    <property type="match status" value="1"/>
</dbReference>
<comment type="caution">
    <text evidence="3">The sequence shown here is derived from an EMBL/GenBank/DDBJ whole genome shotgun (WGS) entry which is preliminary data.</text>
</comment>
<keyword evidence="4" id="KW-1185">Reference proteome</keyword>
<dbReference type="PANTHER" id="PTHR11319:SF35">
    <property type="entry name" value="OUTER MEMBRANE PROTEIN PMPC-RELATED"/>
    <property type="match status" value="1"/>
</dbReference>
<dbReference type="Gene3D" id="2.60.40.4070">
    <property type="match status" value="1"/>
</dbReference>
<dbReference type="Proteomes" id="UP001593833">
    <property type="component" value="Unassembled WGS sequence"/>
</dbReference>
<dbReference type="PANTHER" id="PTHR11319">
    <property type="entry name" value="G PROTEIN-COUPLED RECEPTOR-RELATED"/>
    <property type="match status" value="1"/>
</dbReference>
<dbReference type="Pfam" id="PF13229">
    <property type="entry name" value="Beta_helix"/>
    <property type="match status" value="1"/>
</dbReference>
<protein>
    <submittedName>
        <fullName evidence="3">Right-handed parallel beta-helix repeat-containing protein</fullName>
    </submittedName>
</protein>
<sequence length="689" mass="71716">NQRRGFHFHNGEDSTTVVQALTIQNGFVADSLEEVYGGAILCRESSPSILDCVFSNNTAVLGGALGCRESSPDIVDCAFRGNLAVMGGALACSSATPKLLQCLFTENTADSLGGGVFLFESSAPMEFCVLDSNTAAWGGAIALEASSPAITNCTLAHNWAVNTGGGLHCSDSSPTVTKCIIVFSSSGEGMACSGVSDPVFACCDVFGNDGGNTLCGTDGGDNISLHPRFCDADSEDLTLADNSPCAPANSPCGELIGAGETGCGPHDLSVIVKPDGTGDYTDIQTAIDAVYDEYTIALTNGVFTGEGNRNLDFGGRGLLLTSVSGDRDSCIIDCEGDTLNPCRGFHFHNDEDSTAIVQALTIQNGFVSDSLDQISGGAILCRGASPSIVDCVFRNNTAILGGALACSSATPDVSLCLFTENVADSLGGAIHLLKSSAPMEFCVLDSNAAAWGGAISMEESSPEITNCTLYGNGTVSAGGGLYLNKNASPVLTHVIISYSVVGEAVFCEDSEGPCEPVFTCCDVYGNEGGDWTTRIDDQSNVNGNFSLEPYFCDAENGDFQLWNFTPCVSVTCGQVGAFGIGCMDVQEAPPEQVVGVLRLDRCRPNPTSGFAQISFHLPAGALGSVATLEVFDPNGRRVQTLLQAPQVPGEHIVIWDGTDRSGSPASSGIYYYRLKLGAESITRPLVLLR</sequence>
<feature type="non-terminal residue" evidence="3">
    <location>
        <position position="1"/>
    </location>
</feature>
<dbReference type="EMBL" id="JBHPKH010000019">
    <property type="protein sequence ID" value="MFC1572520.1"/>
    <property type="molecule type" value="Genomic_DNA"/>
</dbReference>
<dbReference type="InterPro" id="IPR011050">
    <property type="entry name" value="Pectin_lyase_fold/virulence"/>
</dbReference>
<dbReference type="InterPro" id="IPR025965">
    <property type="entry name" value="FlgD/Vpr_Ig-like"/>
</dbReference>
<evidence type="ECO:0000259" key="2">
    <source>
        <dbReference type="Pfam" id="PF13860"/>
    </source>
</evidence>
<evidence type="ECO:0000259" key="1">
    <source>
        <dbReference type="Pfam" id="PF13229"/>
    </source>
</evidence>
<name>A0ABV6YJP1_UNCEI</name>
<dbReference type="InterPro" id="IPR012334">
    <property type="entry name" value="Pectin_lyas_fold"/>
</dbReference>
<evidence type="ECO:0000313" key="4">
    <source>
        <dbReference type="Proteomes" id="UP001593833"/>
    </source>
</evidence>
<accession>A0ABV6YJP1</accession>
<feature type="domain" description="FlgD/Vpr Ig-like" evidence="2">
    <location>
        <begin position="617"/>
        <end position="674"/>
    </location>
</feature>
<reference evidence="3 4" key="1">
    <citation type="submission" date="2024-09" db="EMBL/GenBank/DDBJ databases">
        <authorList>
            <person name="D'Angelo T."/>
        </authorList>
    </citation>
    <scope>NUCLEOTIDE SEQUENCE [LARGE SCALE GENOMIC DNA]</scope>
    <source>
        <strain evidence="3">SAG AM-320-E07</strain>
    </source>
</reference>
<proteinExistence type="predicted"/>
<feature type="domain" description="Right handed beta helix" evidence="1">
    <location>
        <begin position="379"/>
        <end position="544"/>
    </location>
</feature>
<dbReference type="InterPro" id="IPR039448">
    <property type="entry name" value="Beta_helix"/>
</dbReference>
<dbReference type="SUPFAM" id="SSF51126">
    <property type="entry name" value="Pectin lyase-like"/>
    <property type="match status" value="2"/>
</dbReference>
<organism evidence="3 4">
    <name type="scientific">Eiseniibacteriota bacterium</name>
    <dbReference type="NCBI Taxonomy" id="2212470"/>
    <lineage>
        <taxon>Bacteria</taxon>
        <taxon>Candidatus Eiseniibacteriota</taxon>
    </lineage>
</organism>
<gene>
    <name evidence="3" type="ORF">ACFL6M_02870</name>
</gene>
<evidence type="ECO:0000313" key="3">
    <source>
        <dbReference type="EMBL" id="MFC1572520.1"/>
    </source>
</evidence>
<dbReference type="Pfam" id="PF13860">
    <property type="entry name" value="FlgD_ig"/>
    <property type="match status" value="1"/>
</dbReference>